<feature type="domain" description="DUF6973" evidence="2">
    <location>
        <begin position="57"/>
        <end position="160"/>
    </location>
</feature>
<evidence type="ECO:0000256" key="1">
    <source>
        <dbReference type="SAM" id="SignalP"/>
    </source>
</evidence>
<reference evidence="3 4" key="1">
    <citation type="journal article" date="2022" name="Res Sq">
        <title>Evolution of multicellular longitudinally dividing oral cavity symbionts (Neisseriaceae).</title>
        <authorList>
            <person name="Nyongesa S."/>
            <person name="Weber P."/>
            <person name="Bernet E."/>
            <person name="Pullido F."/>
            <person name="Nieckarz M."/>
            <person name="Delaby M."/>
            <person name="Nieves C."/>
            <person name="Viehboeck T."/>
            <person name="Krause N."/>
            <person name="Rivera-Millot A."/>
            <person name="Nakamura A."/>
            <person name="Vischer N."/>
            <person name="VanNieuwenhze M."/>
            <person name="Brun Y."/>
            <person name="Cava F."/>
            <person name="Bulgheresi S."/>
            <person name="Veyrier F."/>
        </authorList>
    </citation>
    <scope>NUCLEOTIDE SEQUENCE [LARGE SCALE GENOMIC DNA]</scope>
    <source>
        <strain evidence="3 4">CCUG 63373m</strain>
    </source>
</reference>
<gene>
    <name evidence="3" type="ORF">LVJ83_06465</name>
</gene>
<protein>
    <recommendedName>
        <fullName evidence="2">DUF6973 domain-containing protein</fullName>
    </recommendedName>
</protein>
<sequence length="240" mass="26518">MKWTHSVCLALLIAAAPAAHAETPQTQPESRRGKIIRFIAAHPIAAQAIGMESSESANITSNAIRFARRTGLDDRANGDGRGTQVNAVRHTLWQAAIAARFDPATAEAVGHAYEINPVIDEAQTDYPSRYAADEAVDLRNNRIGRRIGSERPQTDMKTLALSVLAHFSQEGLWMAEPVETNGQTAWRISQTKLNHTQYEAAVRNLGPLNENGFTDAEQRRYENESPSEIEQAIEAIRKHQ</sequence>
<feature type="signal peptide" evidence="1">
    <location>
        <begin position="1"/>
        <end position="21"/>
    </location>
</feature>
<dbReference type="InterPro" id="IPR054246">
    <property type="entry name" value="DUF6973"/>
</dbReference>
<feature type="chain" id="PRO_5045660977" description="DUF6973 domain-containing protein" evidence="1">
    <location>
        <begin position="22"/>
        <end position="240"/>
    </location>
</feature>
<evidence type="ECO:0000259" key="2">
    <source>
        <dbReference type="Pfam" id="PF22322"/>
    </source>
</evidence>
<name>A0ABY4DZU1_9NEIS</name>
<evidence type="ECO:0000313" key="3">
    <source>
        <dbReference type="EMBL" id="UOO83097.1"/>
    </source>
</evidence>
<proteinExistence type="predicted"/>
<dbReference type="EMBL" id="CP091508">
    <property type="protein sequence ID" value="UOO83097.1"/>
    <property type="molecule type" value="Genomic_DNA"/>
</dbReference>
<accession>A0ABY4DZU1</accession>
<organism evidence="3 4">
    <name type="scientific">Uruburuella testudinis</name>
    <dbReference type="NCBI Taxonomy" id="1282863"/>
    <lineage>
        <taxon>Bacteria</taxon>
        <taxon>Pseudomonadati</taxon>
        <taxon>Pseudomonadota</taxon>
        <taxon>Betaproteobacteria</taxon>
        <taxon>Neisseriales</taxon>
        <taxon>Neisseriaceae</taxon>
        <taxon>Uruburuella</taxon>
    </lineage>
</organism>
<keyword evidence="1" id="KW-0732">Signal</keyword>
<dbReference type="Proteomes" id="UP000829817">
    <property type="component" value="Chromosome"/>
</dbReference>
<dbReference type="RefSeq" id="WP_244787439.1">
    <property type="nucleotide sequence ID" value="NZ_CP091508.1"/>
</dbReference>
<dbReference type="Pfam" id="PF22322">
    <property type="entry name" value="DUF6973"/>
    <property type="match status" value="1"/>
</dbReference>
<evidence type="ECO:0000313" key="4">
    <source>
        <dbReference type="Proteomes" id="UP000829817"/>
    </source>
</evidence>
<keyword evidence="4" id="KW-1185">Reference proteome</keyword>